<evidence type="ECO:0000313" key="2">
    <source>
        <dbReference type="Proteomes" id="UP000178870"/>
    </source>
</evidence>
<sequence length="85" mass="10166">MVDALDKNEEELFQREQMILEDALLTTEVFFIGQRARFTNEERGWLPEDETEAKRVAYYIATNKLLPQELENHPNDRDFVRDIFC</sequence>
<proteinExistence type="predicted"/>
<dbReference type="EMBL" id="MGGP01000018">
    <property type="protein sequence ID" value="OGM32087.1"/>
    <property type="molecule type" value="Genomic_DNA"/>
</dbReference>
<dbReference type="AlphaFoldDB" id="A0A1F7YXU6"/>
<comment type="caution">
    <text evidence="1">The sequence shown here is derived from an EMBL/GenBank/DDBJ whole genome shotgun (WGS) entry which is preliminary data.</text>
</comment>
<name>A0A1F7YXU6_9BACT</name>
<evidence type="ECO:0000313" key="1">
    <source>
        <dbReference type="EMBL" id="OGM32087.1"/>
    </source>
</evidence>
<reference evidence="1 2" key="1">
    <citation type="journal article" date="2016" name="Nat. Commun.">
        <title>Thousands of microbial genomes shed light on interconnected biogeochemical processes in an aquifer system.</title>
        <authorList>
            <person name="Anantharaman K."/>
            <person name="Brown C.T."/>
            <person name="Hug L.A."/>
            <person name="Sharon I."/>
            <person name="Castelle C.J."/>
            <person name="Probst A.J."/>
            <person name="Thomas B.C."/>
            <person name="Singh A."/>
            <person name="Wilkins M.J."/>
            <person name="Karaoz U."/>
            <person name="Brodie E.L."/>
            <person name="Williams K.H."/>
            <person name="Hubbard S.S."/>
            <person name="Banfield J.F."/>
        </authorList>
    </citation>
    <scope>NUCLEOTIDE SEQUENCE [LARGE SCALE GENOMIC DNA]</scope>
</reference>
<organism evidence="1 2">
    <name type="scientific">Candidatus Woesebacteria bacterium RIFCSPHIGHO2_01_FULL_44_21</name>
    <dbReference type="NCBI Taxonomy" id="1802503"/>
    <lineage>
        <taxon>Bacteria</taxon>
        <taxon>Candidatus Woeseibacteriota</taxon>
    </lineage>
</organism>
<gene>
    <name evidence="1" type="ORF">A2803_00785</name>
</gene>
<dbReference type="Proteomes" id="UP000178870">
    <property type="component" value="Unassembled WGS sequence"/>
</dbReference>
<protein>
    <submittedName>
        <fullName evidence="1">Uncharacterized protein</fullName>
    </submittedName>
</protein>
<accession>A0A1F7YXU6</accession>